<dbReference type="Pfam" id="PF06775">
    <property type="entry name" value="Seipin"/>
    <property type="match status" value="1"/>
</dbReference>
<evidence type="ECO:0000313" key="7">
    <source>
        <dbReference type="Proteomes" id="UP000504617"/>
    </source>
</evidence>
<keyword evidence="4" id="KW-1133">Transmembrane helix</keyword>
<keyword evidence="7" id="KW-1185">Reference proteome</keyword>
<reference evidence="8" key="1">
    <citation type="submission" date="2025-08" db="UniProtKB">
        <authorList>
            <consortium name="RefSeq"/>
        </authorList>
    </citation>
    <scope>IDENTIFICATION</scope>
</reference>
<organism evidence="7 8">
    <name type="scientific">Thamnophis sirtalis</name>
    <dbReference type="NCBI Taxonomy" id="35019"/>
    <lineage>
        <taxon>Eukaryota</taxon>
        <taxon>Metazoa</taxon>
        <taxon>Chordata</taxon>
        <taxon>Craniata</taxon>
        <taxon>Vertebrata</taxon>
        <taxon>Euteleostomi</taxon>
        <taxon>Lepidosauria</taxon>
        <taxon>Squamata</taxon>
        <taxon>Bifurcata</taxon>
        <taxon>Unidentata</taxon>
        <taxon>Episquamata</taxon>
        <taxon>Toxicofera</taxon>
        <taxon>Serpentes</taxon>
        <taxon>Colubroidea</taxon>
        <taxon>Colubridae</taxon>
        <taxon>Natricinae</taxon>
        <taxon>Thamnophis</taxon>
    </lineage>
</organism>
<accession>A0A6I9Z207</accession>
<keyword evidence="3" id="KW-0256">Endoplasmic reticulum</keyword>
<evidence type="ECO:0000256" key="3">
    <source>
        <dbReference type="ARBA" id="ARBA00022824"/>
    </source>
</evidence>
<keyword evidence="6" id="KW-0472">Membrane</keyword>
<dbReference type="GeneID" id="106555688"/>
<dbReference type="GO" id="GO:0006629">
    <property type="term" value="P:lipid metabolic process"/>
    <property type="evidence" value="ECO:0007669"/>
    <property type="project" value="UniProtKB-KW"/>
</dbReference>
<dbReference type="Proteomes" id="UP000504617">
    <property type="component" value="Unplaced"/>
</dbReference>
<protein>
    <submittedName>
        <fullName evidence="8">Seipin</fullName>
    </submittedName>
</protein>
<name>A0A6I9Z207_9SAUR</name>
<dbReference type="AlphaFoldDB" id="A0A6I9Z207"/>
<dbReference type="CTD" id="26580"/>
<dbReference type="GO" id="GO:0140042">
    <property type="term" value="P:lipid droplet formation"/>
    <property type="evidence" value="ECO:0007669"/>
    <property type="project" value="UniProtKB-ARBA"/>
</dbReference>
<evidence type="ECO:0000256" key="5">
    <source>
        <dbReference type="ARBA" id="ARBA00023098"/>
    </source>
</evidence>
<evidence type="ECO:0000256" key="2">
    <source>
        <dbReference type="ARBA" id="ARBA00022692"/>
    </source>
</evidence>
<evidence type="ECO:0000313" key="8">
    <source>
        <dbReference type="RefSeq" id="XP_013930056.1"/>
    </source>
</evidence>
<keyword evidence="2" id="KW-0812">Transmembrane</keyword>
<evidence type="ECO:0000256" key="1">
    <source>
        <dbReference type="ARBA" id="ARBA00004477"/>
    </source>
</evidence>
<dbReference type="KEGG" id="tsr:106555688"/>
<proteinExistence type="predicted"/>
<evidence type="ECO:0000256" key="4">
    <source>
        <dbReference type="ARBA" id="ARBA00022989"/>
    </source>
</evidence>
<dbReference type="GO" id="GO:0005789">
    <property type="term" value="C:endoplasmic reticulum membrane"/>
    <property type="evidence" value="ECO:0007669"/>
    <property type="project" value="UniProtKB-SubCell"/>
</dbReference>
<dbReference type="RefSeq" id="XP_013930056.1">
    <property type="nucleotide sequence ID" value="XM_014074581.1"/>
</dbReference>
<evidence type="ECO:0000256" key="6">
    <source>
        <dbReference type="ARBA" id="ARBA00023136"/>
    </source>
</evidence>
<sequence>MRLEINPRGECPRFGTAGKSRARLTGVPYANGEGILRKKNKESFVVNFKSGSQKLSPQAERTGGKTGRWYIAVFGKRFWLHEKNSRNMLDGEGRWGNKSPPLRKLGCSLDAAPQGTEGSWISFSAAAAPPPLDSPFKLYGSFYYSYMPTVSYVSPVHYQFRTDCGQAGSELCSFPVANISFIKDSRDQVTDSQRPVDDRCVLK</sequence>
<dbReference type="OrthoDB" id="3990054at2759"/>
<dbReference type="InterPro" id="IPR009617">
    <property type="entry name" value="Seipin"/>
</dbReference>
<keyword evidence="5" id="KW-0443">Lipid metabolism</keyword>
<comment type="subcellular location">
    <subcellularLocation>
        <location evidence="1">Endoplasmic reticulum membrane</location>
        <topology evidence="1">Multi-pass membrane protein</topology>
    </subcellularLocation>
</comment>
<gene>
    <name evidence="8" type="primary">BSCL2</name>
</gene>